<evidence type="ECO:0000313" key="3">
    <source>
        <dbReference type="Proteomes" id="UP000765509"/>
    </source>
</evidence>
<evidence type="ECO:0000313" key="2">
    <source>
        <dbReference type="EMBL" id="MBW0460999.1"/>
    </source>
</evidence>
<reference evidence="2" key="1">
    <citation type="submission" date="2021-03" db="EMBL/GenBank/DDBJ databases">
        <title>Draft genome sequence of rust myrtle Austropuccinia psidii MF-1, a brazilian biotype.</title>
        <authorList>
            <person name="Quecine M.C."/>
            <person name="Pachon D.M.R."/>
            <person name="Bonatelli M.L."/>
            <person name="Correr F.H."/>
            <person name="Franceschini L.M."/>
            <person name="Leite T.F."/>
            <person name="Margarido G.R.A."/>
            <person name="Almeida C.A."/>
            <person name="Ferrarezi J.A."/>
            <person name="Labate C.A."/>
        </authorList>
    </citation>
    <scope>NUCLEOTIDE SEQUENCE</scope>
    <source>
        <strain evidence="2">MF-1</strain>
    </source>
</reference>
<organism evidence="2 3">
    <name type="scientific">Austropuccinia psidii MF-1</name>
    <dbReference type="NCBI Taxonomy" id="1389203"/>
    <lineage>
        <taxon>Eukaryota</taxon>
        <taxon>Fungi</taxon>
        <taxon>Dikarya</taxon>
        <taxon>Basidiomycota</taxon>
        <taxon>Pucciniomycotina</taxon>
        <taxon>Pucciniomycetes</taxon>
        <taxon>Pucciniales</taxon>
        <taxon>Sphaerophragmiaceae</taxon>
        <taxon>Austropuccinia</taxon>
    </lineage>
</organism>
<proteinExistence type="predicted"/>
<name>A0A9Q3B919_9BASI</name>
<sequence length="217" mass="25235">MLPNTLKTFSQIKLTHRSLKPKRLARLFRLRHKLNTIKWWDMNFSPLLSSLTSFKMESSMKPTEKNHQLATRFVTLGWDSRRVSQTGIHQRKQLAPSHPLQRPSQRSHLSDHWKSTKMTSLAETETASSAAIRRSFTLHRWREPIDRRLHTRAPGNQPMSVSLCWIISDEIIAWPFLKASCVYFVDGFSFSALDNLHFKITLSNPQENSSLSFTNTF</sequence>
<dbReference type="AlphaFoldDB" id="A0A9Q3B919"/>
<dbReference type="Proteomes" id="UP000765509">
    <property type="component" value="Unassembled WGS sequence"/>
</dbReference>
<dbReference type="EMBL" id="AVOT02000091">
    <property type="protein sequence ID" value="MBW0460999.1"/>
    <property type="molecule type" value="Genomic_DNA"/>
</dbReference>
<accession>A0A9Q3B919</accession>
<protein>
    <submittedName>
        <fullName evidence="2">Uncharacterized protein</fullName>
    </submittedName>
</protein>
<evidence type="ECO:0000256" key="1">
    <source>
        <dbReference type="SAM" id="MobiDB-lite"/>
    </source>
</evidence>
<keyword evidence="3" id="KW-1185">Reference proteome</keyword>
<comment type="caution">
    <text evidence="2">The sequence shown here is derived from an EMBL/GenBank/DDBJ whole genome shotgun (WGS) entry which is preliminary data.</text>
</comment>
<feature type="region of interest" description="Disordered" evidence="1">
    <location>
        <begin position="87"/>
        <end position="112"/>
    </location>
</feature>
<gene>
    <name evidence="2" type="ORF">O181_000714</name>
</gene>